<dbReference type="EMBL" id="CAFBPE010000006">
    <property type="protein sequence ID" value="CAB4999575.1"/>
    <property type="molecule type" value="Genomic_DNA"/>
</dbReference>
<dbReference type="EMBL" id="CAEZZF010000008">
    <property type="protein sequence ID" value="CAB4744640.1"/>
    <property type="molecule type" value="Genomic_DNA"/>
</dbReference>
<protein>
    <submittedName>
        <fullName evidence="3">Unannotated protein</fullName>
    </submittedName>
</protein>
<gene>
    <name evidence="2" type="ORF">UFOPK2837_00233</name>
    <name evidence="3" type="ORF">UFOPK4065_00176</name>
    <name evidence="4" type="ORF">UFOPK4319_00208</name>
</gene>
<organism evidence="3">
    <name type="scientific">freshwater metagenome</name>
    <dbReference type="NCBI Taxonomy" id="449393"/>
    <lineage>
        <taxon>unclassified sequences</taxon>
        <taxon>metagenomes</taxon>
        <taxon>ecological metagenomes</taxon>
    </lineage>
</organism>
<dbReference type="EMBL" id="CAFBQN010000006">
    <property type="protein sequence ID" value="CAB5053090.1"/>
    <property type="molecule type" value="Genomic_DNA"/>
</dbReference>
<accession>A0A6J7P513</accession>
<reference evidence="3" key="1">
    <citation type="submission" date="2020-05" db="EMBL/GenBank/DDBJ databases">
        <authorList>
            <person name="Chiriac C."/>
            <person name="Salcher M."/>
            <person name="Ghai R."/>
            <person name="Kavagutti S V."/>
        </authorList>
    </citation>
    <scope>NUCLEOTIDE SEQUENCE</scope>
</reference>
<sequence length="64" mass="7210">MTKSGPLRWIKKLLAGDREERLDPLNNSFRRQRFGQGASGGVNGVLGRRLGNYENPTPLDQEEL</sequence>
<proteinExistence type="predicted"/>
<name>A0A6J7P513_9ZZZZ</name>
<feature type="region of interest" description="Disordered" evidence="1">
    <location>
        <begin position="31"/>
        <end position="64"/>
    </location>
</feature>
<dbReference type="AlphaFoldDB" id="A0A6J7P513"/>
<evidence type="ECO:0000313" key="2">
    <source>
        <dbReference type="EMBL" id="CAB4744640.1"/>
    </source>
</evidence>
<evidence type="ECO:0000256" key="1">
    <source>
        <dbReference type="SAM" id="MobiDB-lite"/>
    </source>
</evidence>
<evidence type="ECO:0000313" key="3">
    <source>
        <dbReference type="EMBL" id="CAB4999575.1"/>
    </source>
</evidence>
<evidence type="ECO:0000313" key="4">
    <source>
        <dbReference type="EMBL" id="CAB5053090.1"/>
    </source>
</evidence>